<dbReference type="EMBL" id="JAIVFG010000003">
    <property type="protein sequence ID" value="MDB0569785.1"/>
    <property type="molecule type" value="Genomic_DNA"/>
</dbReference>
<dbReference type="Proteomes" id="UP001144050">
    <property type="component" value="Unassembled WGS sequence"/>
</dbReference>
<dbReference type="RefSeq" id="WP_155739082.1">
    <property type="nucleotide sequence ID" value="NZ_JAIVFC010000015.1"/>
</dbReference>
<reference evidence="1" key="1">
    <citation type="submission" date="2021-09" db="EMBL/GenBank/DDBJ databases">
        <title>Genomic analysis of Ralstonia spp.</title>
        <authorList>
            <person name="Aburjaile F."/>
            <person name="Ariute J.C."/>
            <person name="Pais A.K.L."/>
            <person name="Albuquerque G.M.R."/>
            <person name="Silva A.M.F."/>
            <person name="Brenig B."/>
            <person name="Azevedo V."/>
            <person name="Matiuzzi M."/>
            <person name="Ramos R."/>
            <person name="Goes-Neto A."/>
            <person name="Soares S."/>
            <person name="Iseppon A.M.B."/>
            <person name="Souza E."/>
            <person name="Gama M."/>
        </authorList>
    </citation>
    <scope>NUCLEOTIDE SEQUENCE</scope>
    <source>
        <strain evidence="1">CCRMRs91</strain>
    </source>
</reference>
<sequence length="91" mass="10189">MSTAASRQRKAGCSLTPVKAAQRFEERPILFFRPKCACRIRFSAKKDAQNKSGRQKLAGGLAITAEHILAEASPGFIHRRENLNIEMHDHD</sequence>
<comment type="caution">
    <text evidence="1">The sequence shown here is derived from an EMBL/GenBank/DDBJ whole genome shotgun (WGS) entry which is preliminary data.</text>
</comment>
<accession>A0AAW5ZHY4</accession>
<protein>
    <submittedName>
        <fullName evidence="1">Uncharacterized protein</fullName>
    </submittedName>
</protein>
<name>A0AAW5ZHY4_RALSL</name>
<organism evidence="1 2">
    <name type="scientific">Ralstonia solanacearum</name>
    <name type="common">Pseudomonas solanacearum</name>
    <dbReference type="NCBI Taxonomy" id="305"/>
    <lineage>
        <taxon>Bacteria</taxon>
        <taxon>Pseudomonadati</taxon>
        <taxon>Pseudomonadota</taxon>
        <taxon>Betaproteobacteria</taxon>
        <taxon>Burkholderiales</taxon>
        <taxon>Burkholderiaceae</taxon>
        <taxon>Ralstonia</taxon>
        <taxon>Ralstonia solanacearum species complex</taxon>
    </lineage>
</organism>
<evidence type="ECO:0000313" key="2">
    <source>
        <dbReference type="Proteomes" id="UP001144050"/>
    </source>
</evidence>
<gene>
    <name evidence="1" type="ORF">LBW59_03225</name>
</gene>
<dbReference type="AlphaFoldDB" id="A0AAW5ZHY4"/>
<evidence type="ECO:0000313" key="1">
    <source>
        <dbReference type="EMBL" id="MDB0569785.1"/>
    </source>
</evidence>
<proteinExistence type="predicted"/>